<proteinExistence type="predicted"/>
<evidence type="ECO:0000313" key="1">
    <source>
        <dbReference type="EMBL" id="KAH0822260.1"/>
    </source>
</evidence>
<name>A0A8J6LHG0_TENMO</name>
<dbReference type="Proteomes" id="UP000719412">
    <property type="component" value="Unassembled WGS sequence"/>
</dbReference>
<organism evidence="1 2">
    <name type="scientific">Tenebrio molitor</name>
    <name type="common">Yellow mealworm beetle</name>
    <dbReference type="NCBI Taxonomy" id="7067"/>
    <lineage>
        <taxon>Eukaryota</taxon>
        <taxon>Metazoa</taxon>
        <taxon>Ecdysozoa</taxon>
        <taxon>Arthropoda</taxon>
        <taxon>Hexapoda</taxon>
        <taxon>Insecta</taxon>
        <taxon>Pterygota</taxon>
        <taxon>Neoptera</taxon>
        <taxon>Endopterygota</taxon>
        <taxon>Coleoptera</taxon>
        <taxon>Polyphaga</taxon>
        <taxon>Cucujiformia</taxon>
        <taxon>Tenebrionidae</taxon>
        <taxon>Tenebrio</taxon>
    </lineage>
</organism>
<accession>A0A8J6LHG0</accession>
<comment type="caution">
    <text evidence="1">The sequence shown here is derived from an EMBL/GenBank/DDBJ whole genome shotgun (WGS) entry which is preliminary data.</text>
</comment>
<keyword evidence="2" id="KW-1185">Reference proteome</keyword>
<evidence type="ECO:0000313" key="2">
    <source>
        <dbReference type="Proteomes" id="UP000719412"/>
    </source>
</evidence>
<reference evidence="1" key="2">
    <citation type="submission" date="2021-08" db="EMBL/GenBank/DDBJ databases">
        <authorList>
            <person name="Eriksson T."/>
        </authorList>
    </citation>
    <scope>NUCLEOTIDE SEQUENCE</scope>
    <source>
        <strain evidence="1">Stoneville</strain>
        <tissue evidence="1">Whole head</tissue>
    </source>
</reference>
<reference evidence="1" key="1">
    <citation type="journal article" date="2020" name="J Insects Food Feed">
        <title>The yellow mealworm (Tenebrio molitor) genome: a resource for the emerging insects as food and feed industry.</title>
        <authorList>
            <person name="Eriksson T."/>
            <person name="Andere A."/>
            <person name="Kelstrup H."/>
            <person name="Emery V."/>
            <person name="Picard C."/>
        </authorList>
    </citation>
    <scope>NUCLEOTIDE SEQUENCE</scope>
    <source>
        <strain evidence="1">Stoneville</strain>
        <tissue evidence="1">Whole head</tissue>
    </source>
</reference>
<dbReference type="AlphaFoldDB" id="A0A8J6LHG0"/>
<dbReference type="EMBL" id="JABDTM020003281">
    <property type="protein sequence ID" value="KAH0822260.1"/>
    <property type="molecule type" value="Genomic_DNA"/>
</dbReference>
<protein>
    <submittedName>
        <fullName evidence="1">Uncharacterized protein</fullName>
    </submittedName>
</protein>
<sequence>MLSGLVNGGPLLQVGRKINPERTGALIITLASLHLSVEIARVENFRKWTMWQRERWQKCGLEPPPENFIRRTATLFPDIRTVSFTVTRHVTRSEAKVIRVTSGQSSLAERARNSRSVSVDFNIDFSTEKSLIDLKKYILLVVGEFLPPFPSKAATSSRRPFLNILSRNPRYFTSCSEAETCTTFQILHVPSIIPSRRY</sequence>
<gene>
    <name evidence="1" type="ORF">GEV33_000531</name>
</gene>